<proteinExistence type="predicted"/>
<keyword evidence="2" id="KW-1003">Cell membrane</keyword>
<feature type="transmembrane region" description="Helical" evidence="8">
    <location>
        <begin position="80"/>
        <end position="101"/>
    </location>
</feature>
<evidence type="ECO:0000256" key="1">
    <source>
        <dbReference type="ARBA" id="ARBA00004651"/>
    </source>
</evidence>
<evidence type="ECO:0000259" key="10">
    <source>
        <dbReference type="PROSITE" id="PS51846"/>
    </source>
</evidence>
<evidence type="ECO:0000259" key="9">
    <source>
        <dbReference type="PROSITE" id="PS51371"/>
    </source>
</evidence>
<name>A0A382KWS3_9ZZZZ</name>
<dbReference type="InterPro" id="IPR002550">
    <property type="entry name" value="CNNM"/>
</dbReference>
<dbReference type="PANTHER" id="PTHR43099:SF5">
    <property type="entry name" value="HLYC_CORC FAMILY TRANSPORTER"/>
    <property type="match status" value="1"/>
</dbReference>
<dbReference type="InterPro" id="IPR044751">
    <property type="entry name" value="Ion_transp-like_CBS"/>
</dbReference>
<dbReference type="GO" id="GO:0005886">
    <property type="term" value="C:plasma membrane"/>
    <property type="evidence" value="ECO:0007669"/>
    <property type="project" value="UniProtKB-SubCell"/>
</dbReference>
<evidence type="ECO:0000256" key="5">
    <source>
        <dbReference type="ARBA" id="ARBA00022989"/>
    </source>
</evidence>
<feature type="domain" description="CBS" evidence="9">
    <location>
        <begin position="203"/>
        <end position="263"/>
    </location>
</feature>
<dbReference type="PROSITE" id="PS51846">
    <property type="entry name" value="CNNM"/>
    <property type="match status" value="1"/>
</dbReference>
<evidence type="ECO:0000256" key="8">
    <source>
        <dbReference type="SAM" id="Phobius"/>
    </source>
</evidence>
<dbReference type="SUPFAM" id="SSF56176">
    <property type="entry name" value="FAD-binding/transporter-associated domain-like"/>
    <property type="match status" value="1"/>
</dbReference>
<dbReference type="InterPro" id="IPR036318">
    <property type="entry name" value="FAD-bd_PCMH-like_sf"/>
</dbReference>
<dbReference type="FunFam" id="3.10.580.10:FF:000002">
    <property type="entry name" value="Magnesium/cobalt efflux protein CorC"/>
    <property type="match status" value="1"/>
</dbReference>
<evidence type="ECO:0000256" key="4">
    <source>
        <dbReference type="ARBA" id="ARBA00022737"/>
    </source>
</evidence>
<keyword evidence="5 8" id="KW-1133">Transmembrane helix</keyword>
<keyword evidence="4" id="KW-0677">Repeat</keyword>
<gene>
    <name evidence="11" type="ORF">METZ01_LOCUS281932</name>
</gene>
<comment type="subcellular location">
    <subcellularLocation>
        <location evidence="1">Cell membrane</location>
        <topology evidence="1">Multi-pass membrane protein</topology>
    </subcellularLocation>
</comment>
<dbReference type="Gene3D" id="3.30.465.10">
    <property type="match status" value="1"/>
</dbReference>
<keyword evidence="7 8" id="KW-0472">Membrane</keyword>
<dbReference type="InterPro" id="IPR005170">
    <property type="entry name" value="Transptr-assoc_dom"/>
</dbReference>
<evidence type="ECO:0000256" key="7">
    <source>
        <dbReference type="ARBA" id="ARBA00023136"/>
    </source>
</evidence>
<feature type="domain" description="CNNM transmembrane" evidence="10">
    <location>
        <begin position="1"/>
        <end position="184"/>
    </location>
</feature>
<dbReference type="GO" id="GO:0050660">
    <property type="term" value="F:flavin adenine dinucleotide binding"/>
    <property type="evidence" value="ECO:0007669"/>
    <property type="project" value="InterPro"/>
</dbReference>
<dbReference type="Pfam" id="PF01595">
    <property type="entry name" value="CNNM"/>
    <property type="match status" value="1"/>
</dbReference>
<evidence type="ECO:0000313" key="11">
    <source>
        <dbReference type="EMBL" id="SVC29078.1"/>
    </source>
</evidence>
<dbReference type="SUPFAM" id="SSF54631">
    <property type="entry name" value="CBS-domain pair"/>
    <property type="match status" value="1"/>
</dbReference>
<organism evidence="11">
    <name type="scientific">marine metagenome</name>
    <dbReference type="NCBI Taxonomy" id="408172"/>
    <lineage>
        <taxon>unclassified sequences</taxon>
        <taxon>metagenomes</taxon>
        <taxon>ecological metagenomes</taxon>
    </lineage>
</organism>
<sequence length="410" mass="45749">FAIIGVRPTQVEPLAKAGNKRARLVLKILESPNATNKYIATAQLGITLASLGLGMYAEPRIALFIEPYINKFTGTSLNDIVIHSIAMLISLAFLTYMHVVLGEMIPKSLALSNPKRAALTIMSTMYWTQKFLSLPVSGLNFLGDSLLRLLKVRPPESDARLHSTRELAQIVSESALGGKLQDNEKMLLLGVFRFAEQKVHQIMTPRNLIQAISYDTPLDQIMTQVSDSRYSRFPVYRNDLDHIIGILHVKDLASQQLLDNDKLFDLRLLMRPAPYIPEHTPLTNMMSAFKRNHVHMVVALDEYGGTAGIVTLEDLVEEIVGEVRDEFDLYSEPVVITSPTTLETLGSCPVNILQEYVDLGSRDNLPDVETVSGLLMTWLGRPPQPKDHYIHNDNILFTVLSVDGFTATKV</sequence>
<dbReference type="InterPro" id="IPR046342">
    <property type="entry name" value="CBS_dom_sf"/>
</dbReference>
<protein>
    <recommendedName>
        <fullName evidence="12">CBS domain-containing protein</fullName>
    </recommendedName>
</protein>
<dbReference type="CDD" id="cd04590">
    <property type="entry name" value="CBS_pair_CorC_HlyC_assoc"/>
    <property type="match status" value="1"/>
</dbReference>
<dbReference type="PANTHER" id="PTHR43099">
    <property type="entry name" value="UPF0053 PROTEIN YRKA"/>
    <property type="match status" value="1"/>
</dbReference>
<keyword evidence="6" id="KW-0129">CBS domain</keyword>
<evidence type="ECO:0000256" key="6">
    <source>
        <dbReference type="ARBA" id="ARBA00023122"/>
    </source>
</evidence>
<dbReference type="EMBL" id="UINC01083406">
    <property type="protein sequence ID" value="SVC29078.1"/>
    <property type="molecule type" value="Genomic_DNA"/>
</dbReference>
<dbReference type="Gene3D" id="3.10.580.10">
    <property type="entry name" value="CBS-domain"/>
    <property type="match status" value="1"/>
</dbReference>
<accession>A0A382KWS3</accession>
<evidence type="ECO:0000256" key="3">
    <source>
        <dbReference type="ARBA" id="ARBA00022692"/>
    </source>
</evidence>
<reference evidence="11" key="1">
    <citation type="submission" date="2018-05" db="EMBL/GenBank/DDBJ databases">
        <authorList>
            <person name="Lanie J.A."/>
            <person name="Ng W.-L."/>
            <person name="Kazmierczak K.M."/>
            <person name="Andrzejewski T.M."/>
            <person name="Davidsen T.M."/>
            <person name="Wayne K.J."/>
            <person name="Tettelin H."/>
            <person name="Glass J.I."/>
            <person name="Rusch D."/>
            <person name="Podicherti R."/>
            <person name="Tsui H.-C.T."/>
            <person name="Winkler M.E."/>
        </authorList>
    </citation>
    <scope>NUCLEOTIDE SEQUENCE</scope>
</reference>
<dbReference type="PROSITE" id="PS51371">
    <property type="entry name" value="CBS"/>
    <property type="match status" value="2"/>
</dbReference>
<keyword evidence="3 8" id="KW-0812">Transmembrane</keyword>
<evidence type="ECO:0000256" key="2">
    <source>
        <dbReference type="ARBA" id="ARBA00022475"/>
    </source>
</evidence>
<feature type="non-terminal residue" evidence="11">
    <location>
        <position position="410"/>
    </location>
</feature>
<evidence type="ECO:0008006" key="12">
    <source>
        <dbReference type="Google" id="ProtNLM"/>
    </source>
</evidence>
<dbReference type="InterPro" id="IPR000644">
    <property type="entry name" value="CBS_dom"/>
</dbReference>
<dbReference type="AlphaFoldDB" id="A0A382KWS3"/>
<dbReference type="Pfam" id="PF00571">
    <property type="entry name" value="CBS"/>
    <property type="match status" value="2"/>
</dbReference>
<feature type="non-terminal residue" evidence="11">
    <location>
        <position position="1"/>
    </location>
</feature>
<dbReference type="InterPro" id="IPR016169">
    <property type="entry name" value="FAD-bd_PCMH_sub2"/>
</dbReference>
<dbReference type="InterPro" id="IPR051676">
    <property type="entry name" value="UPF0053_domain"/>
</dbReference>
<dbReference type="Pfam" id="PF03471">
    <property type="entry name" value="CorC_HlyC"/>
    <property type="match status" value="1"/>
</dbReference>
<feature type="domain" description="CBS" evidence="9">
    <location>
        <begin position="269"/>
        <end position="326"/>
    </location>
</feature>